<proteinExistence type="predicted"/>
<dbReference type="OrthoDB" id="795331at2"/>
<reference evidence="2 3" key="1">
    <citation type="submission" date="2018-10" db="EMBL/GenBank/DDBJ databases">
        <title>Genomic Encyclopedia of Archaeal and Bacterial Type Strains, Phase II (KMG-II): from individual species to whole genera.</title>
        <authorList>
            <person name="Goeker M."/>
        </authorList>
    </citation>
    <scope>NUCLEOTIDE SEQUENCE [LARGE SCALE GENOMIC DNA]</scope>
    <source>
        <strain evidence="2 3">DSM 18602</strain>
    </source>
</reference>
<name>A0A495J315_9SPHI</name>
<dbReference type="EMBL" id="RBKU01000001">
    <property type="protein sequence ID" value="RKR83071.1"/>
    <property type="molecule type" value="Genomic_DNA"/>
</dbReference>
<gene>
    <name evidence="2" type="ORF">BDD43_3272</name>
</gene>
<evidence type="ECO:0000313" key="2">
    <source>
        <dbReference type="EMBL" id="RKR83071.1"/>
    </source>
</evidence>
<dbReference type="RefSeq" id="WP_121198608.1">
    <property type="nucleotide sequence ID" value="NZ_RBKU01000001.1"/>
</dbReference>
<evidence type="ECO:0008006" key="4">
    <source>
        <dbReference type="Google" id="ProtNLM"/>
    </source>
</evidence>
<dbReference type="Proteomes" id="UP000268007">
    <property type="component" value="Unassembled WGS sequence"/>
</dbReference>
<accession>A0A495J315</accession>
<protein>
    <recommendedName>
        <fullName evidence="4">YD repeat-containing protein</fullName>
    </recommendedName>
</protein>
<dbReference type="AlphaFoldDB" id="A0A495J315"/>
<evidence type="ECO:0000313" key="3">
    <source>
        <dbReference type="Proteomes" id="UP000268007"/>
    </source>
</evidence>
<sequence length="182" mass="19805">MKKCSIICLLLLTALLQFCKKSGDSTDSTTTAVLFQAYVNSSVWTPTSTKVTLTYNATAKTKTFSFEADSTKDQILMTIKQPASALDSTFTAQNYIADTTATSNVTLAYNKLVNNVYTPVGTLKAGSINISSIDVSKKLVTGTFVFNETKYNYDSNGNIVSLTSTVISSGEFNNLPYTFKRQ</sequence>
<feature type="chain" id="PRO_5019844006" description="YD repeat-containing protein" evidence="1">
    <location>
        <begin position="20"/>
        <end position="182"/>
    </location>
</feature>
<comment type="caution">
    <text evidence="2">The sequence shown here is derived from an EMBL/GenBank/DDBJ whole genome shotgun (WGS) entry which is preliminary data.</text>
</comment>
<organism evidence="2 3">
    <name type="scientific">Mucilaginibacter gracilis</name>
    <dbReference type="NCBI Taxonomy" id="423350"/>
    <lineage>
        <taxon>Bacteria</taxon>
        <taxon>Pseudomonadati</taxon>
        <taxon>Bacteroidota</taxon>
        <taxon>Sphingobacteriia</taxon>
        <taxon>Sphingobacteriales</taxon>
        <taxon>Sphingobacteriaceae</taxon>
        <taxon>Mucilaginibacter</taxon>
    </lineage>
</organism>
<keyword evidence="1" id="KW-0732">Signal</keyword>
<feature type="signal peptide" evidence="1">
    <location>
        <begin position="1"/>
        <end position="19"/>
    </location>
</feature>
<evidence type="ECO:0000256" key="1">
    <source>
        <dbReference type="SAM" id="SignalP"/>
    </source>
</evidence>
<keyword evidence="3" id="KW-1185">Reference proteome</keyword>